<dbReference type="GO" id="GO:0043748">
    <property type="term" value="F:O-succinylbenzoate synthase activity"/>
    <property type="evidence" value="ECO:0007669"/>
    <property type="project" value="UniProtKB-EC"/>
</dbReference>
<dbReference type="InterPro" id="IPR036849">
    <property type="entry name" value="Enolase-like_C_sf"/>
</dbReference>
<dbReference type="SMART" id="SM00922">
    <property type="entry name" value="MR_MLE"/>
    <property type="match status" value="1"/>
</dbReference>
<feature type="domain" description="Mandelate racemase/muconate lactonizing enzyme C-terminal" evidence="5">
    <location>
        <begin position="107"/>
        <end position="215"/>
    </location>
</feature>
<feature type="active site" description="Proton acceptor" evidence="4">
    <location>
        <position position="243"/>
    </location>
</feature>
<dbReference type="InterPro" id="IPR010196">
    <property type="entry name" value="OSB_synthase_MenC1"/>
</dbReference>
<keyword evidence="1 4" id="KW-0479">Metal-binding</keyword>
<feature type="binding site" evidence="4">
    <location>
        <position position="196"/>
    </location>
    <ligand>
        <name>Mg(2+)</name>
        <dbReference type="ChEBI" id="CHEBI:18420"/>
    </ligand>
</feature>
<keyword evidence="6" id="KW-0413">Isomerase</keyword>
<gene>
    <name evidence="6" type="primary">catB</name>
    <name evidence="4" type="synonym">menC</name>
    <name evidence="6" type="ORF">AOLFYP35_00262</name>
</gene>
<keyword evidence="4" id="KW-0474">Menaquinone biosynthesis</keyword>
<dbReference type="NCBIfam" id="NF002782">
    <property type="entry name" value="PRK02901.1"/>
    <property type="match status" value="1"/>
</dbReference>
<reference evidence="6" key="1">
    <citation type="submission" date="2019-11" db="EMBL/GenBank/DDBJ databases">
        <authorList>
            <person name="Feng L."/>
        </authorList>
    </citation>
    <scope>NUCLEOTIDE SEQUENCE</scope>
    <source>
        <strain evidence="6">AodontolyticusLFYP35</strain>
    </source>
</reference>
<organism evidence="6">
    <name type="scientific">Schaalia odontolytica</name>
    <dbReference type="NCBI Taxonomy" id="1660"/>
    <lineage>
        <taxon>Bacteria</taxon>
        <taxon>Bacillati</taxon>
        <taxon>Actinomycetota</taxon>
        <taxon>Actinomycetes</taxon>
        <taxon>Actinomycetales</taxon>
        <taxon>Actinomycetaceae</taxon>
        <taxon>Schaalia</taxon>
    </lineage>
</organism>
<dbReference type="GO" id="GO:0016853">
    <property type="term" value="F:isomerase activity"/>
    <property type="evidence" value="ECO:0007669"/>
    <property type="project" value="UniProtKB-KW"/>
</dbReference>
<feature type="binding site" evidence="4">
    <location>
        <position position="219"/>
    </location>
    <ligand>
        <name>Mg(2+)</name>
        <dbReference type="ChEBI" id="CHEBI:18420"/>
    </ligand>
</feature>
<dbReference type="HAMAP" id="MF_00470">
    <property type="entry name" value="MenC_1"/>
    <property type="match status" value="1"/>
</dbReference>
<keyword evidence="3 4" id="KW-0456">Lyase</keyword>
<dbReference type="PANTHER" id="PTHR48073">
    <property type="entry name" value="O-SUCCINYLBENZOATE SYNTHASE-RELATED"/>
    <property type="match status" value="1"/>
</dbReference>
<comment type="pathway">
    <text evidence="4">Quinol/quinone metabolism; 1,4-dihydroxy-2-naphthoate biosynthesis; 1,4-dihydroxy-2-naphthoate from chorismate: step 4/7.</text>
</comment>
<name>A0A6N2R9Q2_9ACTO</name>
<dbReference type="SFLD" id="SFLDG00180">
    <property type="entry name" value="muconate_cycloisomerase"/>
    <property type="match status" value="1"/>
</dbReference>
<dbReference type="EC" id="4.2.1.113" evidence="4"/>
<dbReference type="SUPFAM" id="SSF51604">
    <property type="entry name" value="Enolase C-terminal domain-like"/>
    <property type="match status" value="1"/>
</dbReference>
<proteinExistence type="inferred from homology"/>
<comment type="cofactor">
    <cofactor evidence="4">
        <name>a divalent metal cation</name>
        <dbReference type="ChEBI" id="CHEBI:60240"/>
    </cofactor>
</comment>
<evidence type="ECO:0000256" key="4">
    <source>
        <dbReference type="HAMAP-Rule" id="MF_00470"/>
    </source>
</evidence>
<dbReference type="Pfam" id="PF13378">
    <property type="entry name" value="MR_MLE_C"/>
    <property type="match status" value="1"/>
</dbReference>
<dbReference type="AlphaFoldDB" id="A0A6N2R9Q2"/>
<accession>A0A6N2R9Q2</accession>
<dbReference type="InterPro" id="IPR029065">
    <property type="entry name" value="Enolase_C-like"/>
</dbReference>
<dbReference type="GO" id="GO:0000287">
    <property type="term" value="F:magnesium ion binding"/>
    <property type="evidence" value="ECO:0007669"/>
    <property type="project" value="UniProtKB-UniRule"/>
</dbReference>
<evidence type="ECO:0000256" key="1">
    <source>
        <dbReference type="ARBA" id="ARBA00022723"/>
    </source>
</evidence>
<dbReference type="Pfam" id="PF18374">
    <property type="entry name" value="Enolase_like_N"/>
    <property type="match status" value="1"/>
</dbReference>
<evidence type="ECO:0000259" key="5">
    <source>
        <dbReference type="SMART" id="SM00922"/>
    </source>
</evidence>
<dbReference type="SFLD" id="SFLDS00001">
    <property type="entry name" value="Enolase"/>
    <property type="match status" value="1"/>
</dbReference>
<comment type="similarity">
    <text evidence="4">Belongs to the mandelate racemase/muconate lactonizing enzyme family. MenC type 1 subfamily.</text>
</comment>
<keyword evidence="2 4" id="KW-0460">Magnesium</keyword>
<evidence type="ECO:0000256" key="2">
    <source>
        <dbReference type="ARBA" id="ARBA00022842"/>
    </source>
</evidence>
<evidence type="ECO:0000256" key="3">
    <source>
        <dbReference type="ARBA" id="ARBA00023239"/>
    </source>
</evidence>
<protein>
    <recommendedName>
        <fullName evidence="4">o-succinylbenzoate synthase</fullName>
        <shortName evidence="4">OSB synthase</shortName>
        <shortName evidence="4">OSBS</shortName>
        <ecNumber evidence="4">4.2.1.113</ecNumber>
    </recommendedName>
    <alternativeName>
        <fullName evidence="4">4-(2'-carboxyphenyl)-4-oxybutyric acid synthase</fullName>
    </alternativeName>
    <alternativeName>
        <fullName evidence="4">o-succinylbenzoic acid synthase</fullName>
    </alternativeName>
</protein>
<dbReference type="CDD" id="cd03320">
    <property type="entry name" value="OSBS"/>
    <property type="match status" value="1"/>
</dbReference>
<comment type="catalytic activity">
    <reaction evidence="4">
        <text>(1R,6R)-6-hydroxy-2-succinyl-cyclohexa-2,4-diene-1-carboxylate = 2-succinylbenzoate + H2O</text>
        <dbReference type="Rhea" id="RHEA:10196"/>
        <dbReference type="ChEBI" id="CHEBI:15377"/>
        <dbReference type="ChEBI" id="CHEBI:18325"/>
        <dbReference type="ChEBI" id="CHEBI:58689"/>
        <dbReference type="EC" id="4.2.1.113"/>
    </reaction>
</comment>
<comment type="function">
    <text evidence="4">Converts 2-succinyl-6-hydroxy-2,4-cyclohexadiene-1-carboxylate (SHCHC) to 2-succinylbenzoate (OSB).</text>
</comment>
<dbReference type="Gene3D" id="3.20.20.120">
    <property type="entry name" value="Enolase-like C-terminal domain"/>
    <property type="match status" value="1"/>
</dbReference>
<dbReference type="EMBL" id="CACRSM010000002">
    <property type="protein sequence ID" value="VYS77823.1"/>
    <property type="molecule type" value="Genomic_DNA"/>
</dbReference>
<feature type="active site" description="Proton donor" evidence="4">
    <location>
        <position position="130"/>
    </location>
</feature>
<dbReference type="UniPathway" id="UPA00079"/>
<dbReference type="SFLD" id="SFLDF00009">
    <property type="entry name" value="o-succinylbenzoate_synthase"/>
    <property type="match status" value="1"/>
</dbReference>
<comment type="pathway">
    <text evidence="4">Quinol/quinone metabolism; menaquinone biosynthesis.</text>
</comment>
<evidence type="ECO:0000313" key="6">
    <source>
        <dbReference type="EMBL" id="VYS77823.1"/>
    </source>
</evidence>
<dbReference type="InterPro" id="IPR013342">
    <property type="entry name" value="Mandelate_racemase_C"/>
</dbReference>
<dbReference type="GO" id="GO:0009234">
    <property type="term" value="P:menaquinone biosynthetic process"/>
    <property type="evidence" value="ECO:0007669"/>
    <property type="project" value="UniProtKB-UniRule"/>
</dbReference>
<dbReference type="UniPathway" id="UPA01057">
    <property type="reaction ID" value="UER00165"/>
</dbReference>
<feature type="binding site" evidence="4">
    <location>
        <position position="165"/>
    </location>
    <ligand>
        <name>Mg(2+)</name>
        <dbReference type="ChEBI" id="CHEBI:18420"/>
    </ligand>
</feature>
<sequence length="353" mass="38317">MGDIGSASSAVRLHELSVDSLPAKTRMVVEGIDRLLVYSIPMRLRFRNIEVREGLLLHGGYGWGECAPFWDYDPRESSTWLASALEAARVAAPRPRREKVPLNVTIPVISAEDARKRVFDHPGCATAKVKVADTRSDLERDCQRVEAVAEALVELHASSAKVRVDANGAWDRETALTWIARLNRAAQVAGGLEYVEQPCMAVEDLAWLRRKQDVPLAADESIRRAEDPLEVARLEAADVAVIKVEPLGGARAVLQLAEELPMPLVISSALETSFGLDYAARVACALDQEPRACGLGTASLLSGDTAVSPVRVVDGNMIPTDLAVNESLITPSAPDSQLCESWVNRLNAMASHR</sequence>
<dbReference type="PANTHER" id="PTHR48073:SF2">
    <property type="entry name" value="O-SUCCINYLBENZOATE SYNTHASE"/>
    <property type="match status" value="1"/>
</dbReference>